<keyword evidence="3" id="KW-1003">Cell membrane</keyword>
<dbReference type="AlphaFoldDB" id="A0A1F7WUR8"/>
<evidence type="ECO:0000313" key="10">
    <source>
        <dbReference type="Proteomes" id="UP000178735"/>
    </source>
</evidence>
<evidence type="ECO:0000313" key="9">
    <source>
        <dbReference type="EMBL" id="OGM05815.1"/>
    </source>
</evidence>
<accession>A0A1F7WUR8</accession>
<evidence type="ECO:0000256" key="1">
    <source>
        <dbReference type="ARBA" id="ARBA00004193"/>
    </source>
</evidence>
<gene>
    <name evidence="9" type="ORF">A2008_03000</name>
</gene>
<feature type="domain" description="ABC transporter substrate-binding protein PnrA-like" evidence="8">
    <location>
        <begin position="47"/>
        <end position="338"/>
    </location>
</feature>
<proteinExistence type="inferred from homology"/>
<dbReference type="Pfam" id="PF02608">
    <property type="entry name" value="Bmp"/>
    <property type="match status" value="1"/>
</dbReference>
<keyword evidence="4" id="KW-0732">Signal</keyword>
<dbReference type="InterPro" id="IPR028082">
    <property type="entry name" value="Peripla_BP_I"/>
</dbReference>
<comment type="caution">
    <text evidence="9">The sequence shown here is derived from an EMBL/GenBank/DDBJ whole genome shotgun (WGS) entry which is preliminary data.</text>
</comment>
<feature type="transmembrane region" description="Helical" evidence="7">
    <location>
        <begin position="12"/>
        <end position="35"/>
    </location>
</feature>
<evidence type="ECO:0000256" key="6">
    <source>
        <dbReference type="ARBA" id="ARBA00023288"/>
    </source>
</evidence>
<evidence type="ECO:0000256" key="5">
    <source>
        <dbReference type="ARBA" id="ARBA00023136"/>
    </source>
</evidence>
<name>A0A1F7WUR8_9BACT</name>
<dbReference type="Gene3D" id="3.40.50.2300">
    <property type="match status" value="2"/>
</dbReference>
<evidence type="ECO:0000256" key="2">
    <source>
        <dbReference type="ARBA" id="ARBA00008610"/>
    </source>
</evidence>
<dbReference type="SUPFAM" id="SSF53822">
    <property type="entry name" value="Periplasmic binding protein-like I"/>
    <property type="match status" value="1"/>
</dbReference>
<keyword evidence="5 7" id="KW-0472">Membrane</keyword>
<dbReference type="PANTHER" id="PTHR34296:SF2">
    <property type="entry name" value="ABC TRANSPORTER GUANOSINE-BINDING PROTEIN NUPN"/>
    <property type="match status" value="1"/>
</dbReference>
<dbReference type="EMBL" id="MGFH01000096">
    <property type="protein sequence ID" value="OGM05815.1"/>
    <property type="molecule type" value="Genomic_DNA"/>
</dbReference>
<dbReference type="STRING" id="1817813.A2008_03000"/>
<keyword evidence="7" id="KW-0812">Transmembrane</keyword>
<dbReference type="InterPro" id="IPR050957">
    <property type="entry name" value="BMP_lipoprotein"/>
</dbReference>
<organism evidence="9 10">
    <name type="scientific">Candidatus Wallbacteria bacterium GWC2_49_35</name>
    <dbReference type="NCBI Taxonomy" id="1817813"/>
    <lineage>
        <taxon>Bacteria</taxon>
        <taxon>Candidatus Walliibacteriota</taxon>
    </lineage>
</organism>
<evidence type="ECO:0000256" key="7">
    <source>
        <dbReference type="SAM" id="Phobius"/>
    </source>
</evidence>
<sequence>MLRLNKNSRKNGNIILVIVIAIILIIIFTFAYRAYLGLAGNAYSKCAVFLARGGGGDKGFNDLIASGLYKTEKDMKVELNVNSYQGDDKNIQDASFFLKQKYDLLIGVGFEYEELFSKLSKQFKKTHFIIIDSSVSGKNVASLIFREHEGGFLAGAFAALVAKGKPIGFIGGMMIPPVERFGDGFVEGAKYINPKIKVEIRYVGKDPAAFANKEEAKKLAMQLYKSGVLIIFHAAGAAGLGVIDAAVASKKYVIGVDSDQSHLAPKNVITSVEKRLDVVIYEFLTKAIKDGFKGGKHNFGVKERAIRLSNLDYSKFKFITPEVEGRLDKIQKEIIEEKIGVLKSIKNLYD</sequence>
<evidence type="ECO:0000259" key="8">
    <source>
        <dbReference type="Pfam" id="PF02608"/>
    </source>
</evidence>
<protein>
    <recommendedName>
        <fullName evidence="8">ABC transporter substrate-binding protein PnrA-like domain-containing protein</fullName>
    </recommendedName>
</protein>
<dbReference type="Proteomes" id="UP000178735">
    <property type="component" value="Unassembled WGS sequence"/>
</dbReference>
<dbReference type="GO" id="GO:0005886">
    <property type="term" value="C:plasma membrane"/>
    <property type="evidence" value="ECO:0007669"/>
    <property type="project" value="UniProtKB-SubCell"/>
</dbReference>
<keyword evidence="6" id="KW-0449">Lipoprotein</keyword>
<dbReference type="PANTHER" id="PTHR34296">
    <property type="entry name" value="TRANSCRIPTIONAL ACTIVATOR PROTEIN MED"/>
    <property type="match status" value="1"/>
</dbReference>
<dbReference type="CDD" id="cd06354">
    <property type="entry name" value="PBP1_PrnA-like"/>
    <property type="match status" value="1"/>
</dbReference>
<keyword evidence="7" id="KW-1133">Transmembrane helix</keyword>
<dbReference type="InterPro" id="IPR003760">
    <property type="entry name" value="PnrA-like"/>
</dbReference>
<evidence type="ECO:0000256" key="4">
    <source>
        <dbReference type="ARBA" id="ARBA00022729"/>
    </source>
</evidence>
<reference evidence="9 10" key="1">
    <citation type="journal article" date="2016" name="Nat. Commun.">
        <title>Thousands of microbial genomes shed light on interconnected biogeochemical processes in an aquifer system.</title>
        <authorList>
            <person name="Anantharaman K."/>
            <person name="Brown C.T."/>
            <person name="Hug L.A."/>
            <person name="Sharon I."/>
            <person name="Castelle C.J."/>
            <person name="Probst A.J."/>
            <person name="Thomas B.C."/>
            <person name="Singh A."/>
            <person name="Wilkins M.J."/>
            <person name="Karaoz U."/>
            <person name="Brodie E.L."/>
            <person name="Williams K.H."/>
            <person name="Hubbard S.S."/>
            <person name="Banfield J.F."/>
        </authorList>
    </citation>
    <scope>NUCLEOTIDE SEQUENCE [LARGE SCALE GENOMIC DNA]</scope>
</reference>
<comment type="subcellular location">
    <subcellularLocation>
        <location evidence="1">Cell membrane</location>
        <topology evidence="1">Lipid-anchor</topology>
    </subcellularLocation>
</comment>
<evidence type="ECO:0000256" key="3">
    <source>
        <dbReference type="ARBA" id="ARBA00022475"/>
    </source>
</evidence>
<comment type="similarity">
    <text evidence="2">Belongs to the BMP lipoprotein family.</text>
</comment>